<evidence type="ECO:0000313" key="1">
    <source>
        <dbReference type="EMBL" id="UTD00003.1"/>
    </source>
</evidence>
<proteinExistence type="predicted"/>
<protein>
    <submittedName>
        <fullName evidence="1">Uncharacterized protein</fullName>
    </submittedName>
</protein>
<sequence>MTKKQIVICLLAITLAMTASHLVEIFFLTAKIAHGYEVHQNILLDRCDLYGQDRGCIVKGVLDWIVKRGYIYGFCDEKAARWFIYNTKTKKLWLFNVEVDFNNKLNELHLSFTMSDTRWIYDYSNGIYRHLHLDEQEAFRKLSAHTKIQKILEEYRYDNGDFPRLFLYDYANILTEDLETNIPILFTYLNQFDMYPVTEADQGYNIIEWILFDYFYINDDLLNQDDLNTFCTITQRKIDAYLKKYKTIDKRIILAEKHINSIKKGRFNTLQSTPQMLYEKYTALGYNDLIVEQDSD</sequence>
<dbReference type="Proteomes" id="UP001056981">
    <property type="component" value="Chromosome"/>
</dbReference>
<name>A0A9Q9EWH8_TREDN</name>
<gene>
    <name evidence="1" type="ORF">E4N86_04495</name>
</gene>
<dbReference type="AlphaFoldDB" id="A0A9Q9EWH8"/>
<reference evidence="1" key="1">
    <citation type="submission" date="2020-04" db="EMBL/GenBank/DDBJ databases">
        <title>Comparative genomics of oral phylogroup-2 Treponema strains.</title>
        <authorList>
            <person name="Zeng H."/>
            <person name="Chan Y.K."/>
            <person name="Watt R.M."/>
        </authorList>
    </citation>
    <scope>NUCLEOTIDE SEQUENCE</scope>
    <source>
        <strain evidence="1">OMZ 905</strain>
    </source>
</reference>
<dbReference type="RefSeq" id="WP_253700677.1">
    <property type="nucleotide sequence ID" value="NZ_CP051522.1"/>
</dbReference>
<accession>A0A9Q9EWH8</accession>
<evidence type="ECO:0000313" key="2">
    <source>
        <dbReference type="Proteomes" id="UP001056981"/>
    </source>
</evidence>
<organism evidence="1 2">
    <name type="scientific">Treponema denticola</name>
    <dbReference type="NCBI Taxonomy" id="158"/>
    <lineage>
        <taxon>Bacteria</taxon>
        <taxon>Pseudomonadati</taxon>
        <taxon>Spirochaetota</taxon>
        <taxon>Spirochaetia</taxon>
        <taxon>Spirochaetales</taxon>
        <taxon>Treponemataceae</taxon>
        <taxon>Treponema</taxon>
    </lineage>
</organism>
<dbReference type="EMBL" id="CP051635">
    <property type="protein sequence ID" value="UTD00003.1"/>
    <property type="molecule type" value="Genomic_DNA"/>
</dbReference>